<keyword evidence="13" id="KW-1185">Reference proteome</keyword>
<gene>
    <name evidence="12" type="ORF">H8B19_11675</name>
</gene>
<keyword evidence="6" id="KW-0274">FAD</keyword>
<reference evidence="12" key="1">
    <citation type="journal article" date="2018" name="Int. J. Syst. Evol. Microbiol.">
        <title>Neptunicella marina gen. nov., sp. nov., isolated from surface seawater.</title>
        <authorList>
            <person name="Liu X."/>
            <person name="Lai Q."/>
            <person name="Du Y."/>
            <person name="Zhang X."/>
            <person name="Liu Z."/>
            <person name="Sun F."/>
            <person name="Shao Z."/>
        </authorList>
    </citation>
    <scope>NUCLEOTIDE SEQUENCE</scope>
    <source>
        <strain evidence="12">S27-2</strain>
    </source>
</reference>
<evidence type="ECO:0000259" key="11">
    <source>
        <dbReference type="PROSITE" id="PS51384"/>
    </source>
</evidence>
<evidence type="ECO:0000313" key="13">
    <source>
        <dbReference type="Proteomes" id="UP000601768"/>
    </source>
</evidence>
<dbReference type="RefSeq" id="WP_186507067.1">
    <property type="nucleotide sequence ID" value="NZ_JACNEP010000008.1"/>
</dbReference>
<dbReference type="EMBL" id="JACNEP010000008">
    <property type="protein sequence ID" value="MBC3766537.1"/>
    <property type="molecule type" value="Genomic_DNA"/>
</dbReference>
<dbReference type="InterPro" id="IPR051930">
    <property type="entry name" value="FNR_type-1"/>
</dbReference>
<evidence type="ECO:0000256" key="8">
    <source>
        <dbReference type="ARBA" id="ARBA00023002"/>
    </source>
</evidence>
<dbReference type="Pfam" id="PF00175">
    <property type="entry name" value="NAD_binding_1"/>
    <property type="match status" value="1"/>
</dbReference>
<dbReference type="CDD" id="cd06195">
    <property type="entry name" value="FNR1"/>
    <property type="match status" value="1"/>
</dbReference>
<comment type="caution">
    <text evidence="12">The sequence shown here is derived from an EMBL/GenBank/DDBJ whole genome shotgun (WGS) entry which is preliminary data.</text>
</comment>
<dbReference type="SUPFAM" id="SSF63380">
    <property type="entry name" value="Riboflavin synthase domain-like"/>
    <property type="match status" value="1"/>
</dbReference>
<dbReference type="GO" id="GO:0004324">
    <property type="term" value="F:ferredoxin-NADP+ reductase activity"/>
    <property type="evidence" value="ECO:0007669"/>
    <property type="project" value="UniProtKB-EC"/>
</dbReference>
<evidence type="ECO:0000256" key="3">
    <source>
        <dbReference type="ARBA" id="ARBA00013223"/>
    </source>
</evidence>
<dbReference type="AlphaFoldDB" id="A0A8J6M2U8"/>
<sequence>MANWQQATVLSNHFWTDNLFSLKVELPPQNFIAGQFVKLGLDINDKRIQRAYSLVNPPNTSYAEFYLTNVADGLLSPKLAALQPGDSVQVSSPATGFFTLEEVPDGECLWLLSTGTGIGPFLSILGTDAPWQRFKHIVLVHAARFSADLSYQALIESMQQQHPAQLRYIPVVSREAYEQGLNGRIPQLIQQNELQKAANHTIDKHSQVMMCGNPDMIKECKTLLESMGLTKNLRRQPGQITVEQYW</sequence>
<dbReference type="Proteomes" id="UP000601768">
    <property type="component" value="Unassembled WGS sequence"/>
</dbReference>
<evidence type="ECO:0000256" key="6">
    <source>
        <dbReference type="ARBA" id="ARBA00022827"/>
    </source>
</evidence>
<dbReference type="InterPro" id="IPR001433">
    <property type="entry name" value="OxRdtase_FAD/NAD-bd"/>
</dbReference>
<proteinExistence type="inferred from homology"/>
<dbReference type="PANTHER" id="PTHR47878">
    <property type="entry name" value="OXIDOREDUCTASE FAD/NAD(P)-BINDING DOMAIN PROTEIN"/>
    <property type="match status" value="1"/>
</dbReference>
<evidence type="ECO:0000256" key="5">
    <source>
        <dbReference type="ARBA" id="ARBA00022741"/>
    </source>
</evidence>
<dbReference type="PROSITE" id="PS51384">
    <property type="entry name" value="FAD_FR"/>
    <property type="match status" value="1"/>
</dbReference>
<dbReference type="SUPFAM" id="SSF52343">
    <property type="entry name" value="Ferredoxin reductase-like, C-terminal NADP-linked domain"/>
    <property type="match status" value="1"/>
</dbReference>
<dbReference type="Pfam" id="PF00970">
    <property type="entry name" value="FAD_binding_6"/>
    <property type="match status" value="1"/>
</dbReference>
<dbReference type="InterPro" id="IPR017938">
    <property type="entry name" value="Riboflavin_synthase-like_b-brl"/>
</dbReference>
<dbReference type="InterPro" id="IPR008333">
    <property type="entry name" value="Cbr1-like_FAD-bd_dom"/>
</dbReference>
<feature type="domain" description="FAD-binding FR-type" evidence="11">
    <location>
        <begin position="2"/>
        <end position="101"/>
    </location>
</feature>
<dbReference type="GO" id="GO:0000166">
    <property type="term" value="F:nucleotide binding"/>
    <property type="evidence" value="ECO:0007669"/>
    <property type="project" value="UniProtKB-KW"/>
</dbReference>
<comment type="cofactor">
    <cofactor evidence="1">
        <name>FAD</name>
        <dbReference type="ChEBI" id="CHEBI:57692"/>
    </cofactor>
</comment>
<comment type="similarity">
    <text evidence="2">Belongs to the ferredoxin--NADP reductase type 1 family.</text>
</comment>
<dbReference type="Gene3D" id="2.40.30.10">
    <property type="entry name" value="Translation factors"/>
    <property type="match status" value="1"/>
</dbReference>
<evidence type="ECO:0000256" key="1">
    <source>
        <dbReference type="ARBA" id="ARBA00001974"/>
    </source>
</evidence>
<dbReference type="Gene3D" id="3.40.50.80">
    <property type="entry name" value="Nucleotide-binding domain of ferredoxin-NADP reductase (FNR) module"/>
    <property type="match status" value="1"/>
</dbReference>
<dbReference type="InterPro" id="IPR017927">
    <property type="entry name" value="FAD-bd_FR_type"/>
</dbReference>
<organism evidence="12 13">
    <name type="scientific">Neptunicella marina</name>
    <dbReference type="NCBI Taxonomy" id="2125989"/>
    <lineage>
        <taxon>Bacteria</taxon>
        <taxon>Pseudomonadati</taxon>
        <taxon>Pseudomonadota</taxon>
        <taxon>Gammaproteobacteria</taxon>
        <taxon>Alteromonadales</taxon>
        <taxon>Alteromonadaceae</taxon>
        <taxon>Neptunicella</taxon>
    </lineage>
</organism>
<dbReference type="InterPro" id="IPR039261">
    <property type="entry name" value="FNR_nucleotide-bd"/>
</dbReference>
<protein>
    <recommendedName>
        <fullName evidence="3">ferredoxin--NADP(+) reductase</fullName>
        <ecNumber evidence="3">1.18.1.2</ecNumber>
    </recommendedName>
</protein>
<evidence type="ECO:0000313" key="12">
    <source>
        <dbReference type="EMBL" id="MBC3766537.1"/>
    </source>
</evidence>
<dbReference type="EC" id="1.18.1.2" evidence="3"/>
<reference evidence="12" key="2">
    <citation type="submission" date="2020-08" db="EMBL/GenBank/DDBJ databases">
        <authorList>
            <person name="Lai Q."/>
        </authorList>
    </citation>
    <scope>NUCLEOTIDE SEQUENCE</scope>
    <source>
        <strain evidence="12">S27-2</strain>
    </source>
</reference>
<keyword evidence="5" id="KW-0547">Nucleotide-binding</keyword>
<dbReference type="GO" id="GO:0034599">
    <property type="term" value="P:cellular response to oxidative stress"/>
    <property type="evidence" value="ECO:0007669"/>
    <property type="project" value="TreeGrafter"/>
</dbReference>
<dbReference type="InterPro" id="IPR033892">
    <property type="entry name" value="FNR_bac"/>
</dbReference>
<evidence type="ECO:0000256" key="9">
    <source>
        <dbReference type="ARBA" id="ARBA00034078"/>
    </source>
</evidence>
<evidence type="ECO:0000256" key="4">
    <source>
        <dbReference type="ARBA" id="ARBA00022630"/>
    </source>
</evidence>
<keyword evidence="8" id="KW-0560">Oxidoreductase</keyword>
<name>A0A8J6M2U8_9ALTE</name>
<accession>A0A8J6M2U8</accession>
<evidence type="ECO:0000256" key="2">
    <source>
        <dbReference type="ARBA" id="ARBA00008312"/>
    </source>
</evidence>
<comment type="cofactor">
    <cofactor evidence="9">
        <name>[2Fe-2S] cluster</name>
        <dbReference type="ChEBI" id="CHEBI:190135"/>
    </cofactor>
</comment>
<keyword evidence="7" id="KW-0521">NADP</keyword>
<keyword evidence="4" id="KW-0285">Flavoprotein</keyword>
<evidence type="ECO:0000256" key="7">
    <source>
        <dbReference type="ARBA" id="ARBA00022857"/>
    </source>
</evidence>
<evidence type="ECO:0000256" key="10">
    <source>
        <dbReference type="ARBA" id="ARBA00047776"/>
    </source>
</evidence>
<comment type="catalytic activity">
    <reaction evidence="10">
        <text>2 reduced [2Fe-2S]-[ferredoxin] + NADP(+) + H(+) = 2 oxidized [2Fe-2S]-[ferredoxin] + NADPH</text>
        <dbReference type="Rhea" id="RHEA:20125"/>
        <dbReference type="Rhea" id="RHEA-COMP:10000"/>
        <dbReference type="Rhea" id="RHEA-COMP:10001"/>
        <dbReference type="ChEBI" id="CHEBI:15378"/>
        <dbReference type="ChEBI" id="CHEBI:33737"/>
        <dbReference type="ChEBI" id="CHEBI:33738"/>
        <dbReference type="ChEBI" id="CHEBI:57783"/>
        <dbReference type="ChEBI" id="CHEBI:58349"/>
        <dbReference type="EC" id="1.18.1.2"/>
    </reaction>
</comment>
<dbReference type="GO" id="GO:0042167">
    <property type="term" value="P:heme catabolic process"/>
    <property type="evidence" value="ECO:0007669"/>
    <property type="project" value="TreeGrafter"/>
</dbReference>
<dbReference type="PANTHER" id="PTHR47878:SF1">
    <property type="entry name" value="FLAVODOXIN_FERREDOXIN--NADP REDUCTASE"/>
    <property type="match status" value="1"/>
</dbReference>